<keyword evidence="3" id="KW-1185">Reference proteome</keyword>
<evidence type="ECO:0000313" key="2">
    <source>
        <dbReference type="EMBL" id="MFD0932319.1"/>
    </source>
</evidence>
<feature type="domain" description="PG-1098 ferredoxin-like" evidence="1">
    <location>
        <begin position="283"/>
        <end position="326"/>
    </location>
</feature>
<dbReference type="GO" id="GO:0032259">
    <property type="term" value="P:methylation"/>
    <property type="evidence" value="ECO:0007669"/>
    <property type="project" value="UniProtKB-KW"/>
</dbReference>
<dbReference type="Pfam" id="PF22013">
    <property type="entry name" value="PG_1098_Fer"/>
    <property type="match status" value="1"/>
</dbReference>
<dbReference type="InterPro" id="IPR029063">
    <property type="entry name" value="SAM-dependent_MTases_sf"/>
</dbReference>
<name>A0ABW3GNX9_9FLAO</name>
<keyword evidence="2" id="KW-0489">Methyltransferase</keyword>
<comment type="caution">
    <text evidence="2">The sequence shown here is derived from an EMBL/GenBank/DDBJ whole genome shotgun (WGS) entry which is preliminary data.</text>
</comment>
<sequence>MNLEERYKKLADTKVIQFIEENIHTPVTSLVLRGSPFESLDINFLVNQIVGKKKAKKKLPTWYKNPKIIYPPKVNLEQTSSEITALHKAKITEGNTLIDLTGGFGIDDYYFSKKIDKITYIEINSELFKIAKFNFKRLSANNILCINRDSLEYLKDTNNKYNWIYIDPSRRNENQKVFLLKDSLPNVLKNKLLFGNKSQNLMIKTSPMYDIEMGYKELSGIKELHIISIKNDVKELLWIIDWREVNSRVIKMYNYDSGKKYSYSTLDKGLNHNDISLNNCQKYLYEFNSSVMKSGLYDSMASKYKLSKIEKNTNFYTSNSKINSFPGKTYIVKNNESINFKKLKRNYKGKYINIICKNIKITTSKIQNKLNCKIGGDKDYLIFSKTIDGNRVIEASKL</sequence>
<dbReference type="InterPro" id="IPR054168">
    <property type="entry name" value="PG_1098_Fer"/>
</dbReference>
<evidence type="ECO:0000259" key="1">
    <source>
        <dbReference type="Pfam" id="PF22013"/>
    </source>
</evidence>
<dbReference type="RefSeq" id="WP_379657642.1">
    <property type="nucleotide sequence ID" value="NZ_JBHTIV010000006.1"/>
</dbReference>
<evidence type="ECO:0000313" key="3">
    <source>
        <dbReference type="Proteomes" id="UP001597049"/>
    </source>
</evidence>
<dbReference type="Proteomes" id="UP001597049">
    <property type="component" value="Unassembled WGS sequence"/>
</dbReference>
<dbReference type="Gene3D" id="3.40.50.150">
    <property type="entry name" value="Vaccinia Virus protein VP39"/>
    <property type="match status" value="1"/>
</dbReference>
<accession>A0ABW3GNX9</accession>
<dbReference type="EMBL" id="JBHTIV010000006">
    <property type="protein sequence ID" value="MFD0932319.1"/>
    <property type="molecule type" value="Genomic_DNA"/>
</dbReference>
<keyword evidence="2" id="KW-0808">Transferase</keyword>
<gene>
    <name evidence="2" type="ORF">ACFQ0R_06835</name>
</gene>
<proteinExistence type="predicted"/>
<protein>
    <submittedName>
        <fullName evidence="2">SAM-dependent methyltransferase</fullName>
    </submittedName>
</protein>
<organism evidence="2 3">
    <name type="scientific">Psychroflexus salinarum</name>
    <dbReference type="NCBI Taxonomy" id="546024"/>
    <lineage>
        <taxon>Bacteria</taxon>
        <taxon>Pseudomonadati</taxon>
        <taxon>Bacteroidota</taxon>
        <taxon>Flavobacteriia</taxon>
        <taxon>Flavobacteriales</taxon>
        <taxon>Flavobacteriaceae</taxon>
        <taxon>Psychroflexus</taxon>
    </lineage>
</organism>
<dbReference type="SUPFAM" id="SSF53335">
    <property type="entry name" value="S-adenosyl-L-methionine-dependent methyltransferases"/>
    <property type="match status" value="1"/>
</dbReference>
<reference evidence="3" key="1">
    <citation type="journal article" date="2019" name="Int. J. Syst. Evol. Microbiol.">
        <title>The Global Catalogue of Microorganisms (GCM) 10K type strain sequencing project: providing services to taxonomists for standard genome sequencing and annotation.</title>
        <authorList>
            <consortium name="The Broad Institute Genomics Platform"/>
            <consortium name="The Broad Institute Genome Sequencing Center for Infectious Disease"/>
            <person name="Wu L."/>
            <person name="Ma J."/>
        </authorList>
    </citation>
    <scope>NUCLEOTIDE SEQUENCE [LARGE SCALE GENOMIC DNA]</scope>
    <source>
        <strain evidence="3">CCUG 56752</strain>
    </source>
</reference>
<dbReference type="GO" id="GO:0008168">
    <property type="term" value="F:methyltransferase activity"/>
    <property type="evidence" value="ECO:0007669"/>
    <property type="project" value="UniProtKB-KW"/>
</dbReference>
<dbReference type="Gene3D" id="1.10.10.1110">
    <property type="entry name" value="Methyltransferase PG1098, N-terminal domain"/>
    <property type="match status" value="1"/>
</dbReference>